<dbReference type="GO" id="GO:0003700">
    <property type="term" value="F:DNA-binding transcription factor activity"/>
    <property type="evidence" value="ECO:0007669"/>
    <property type="project" value="InterPro"/>
</dbReference>
<evidence type="ECO:0000256" key="4">
    <source>
        <dbReference type="ARBA" id="ARBA00023159"/>
    </source>
</evidence>
<dbReference type="Gene3D" id="3.40.190.290">
    <property type="match status" value="1"/>
</dbReference>
<keyword evidence="3" id="KW-0238">DNA-binding</keyword>
<sequence length="323" mass="34845">MDTHRLKYFLRIAEEGSITRAAEMLGIAQPALSRQLQMLEADLGVELFRRTRRGVELTDAGERLRASTAAPLRQLDLAVKYAASPLARLKRNMLLGLPETAVDLLAAPLIGSLSAAFPNAVFSVTVGSTDHLVEAMLRGTVDVALINPVPDDRVFYRALLEEELVVVGGGQSPLQPDKPVDFEELTNWPLVIPHSPTGIGAILENAALRTKVKIGYRTSTDSIAVTKSLIAAGTAYGVLPLSACGHDVSIGRLRCAPCNPVLKQQVGVAATARLELPREFTAKIGEVLREEIAELIRSGRWPARLLAPQPWDPNVPDSSTADD</sequence>
<dbReference type="GO" id="GO:2000142">
    <property type="term" value="P:regulation of DNA-templated transcription initiation"/>
    <property type="evidence" value="ECO:0007669"/>
    <property type="project" value="TreeGrafter"/>
</dbReference>
<dbReference type="Gene3D" id="1.10.10.10">
    <property type="entry name" value="Winged helix-like DNA-binding domain superfamily/Winged helix DNA-binding domain"/>
    <property type="match status" value="1"/>
</dbReference>
<dbReference type="FunFam" id="1.10.10.10:FF:000001">
    <property type="entry name" value="LysR family transcriptional regulator"/>
    <property type="match status" value="1"/>
</dbReference>
<keyword evidence="4" id="KW-0010">Activator</keyword>
<dbReference type="PRINTS" id="PR00039">
    <property type="entry name" value="HTHLYSR"/>
</dbReference>
<feature type="domain" description="HTH lysR-type" evidence="8">
    <location>
        <begin position="1"/>
        <end position="58"/>
    </location>
</feature>
<dbReference type="PANTHER" id="PTHR30293">
    <property type="entry name" value="TRANSCRIPTIONAL REGULATORY PROTEIN NAC-RELATED"/>
    <property type="match status" value="1"/>
</dbReference>
<dbReference type="GO" id="GO:0003677">
    <property type="term" value="F:DNA binding"/>
    <property type="evidence" value="ECO:0007669"/>
    <property type="project" value="UniProtKB-KW"/>
</dbReference>
<evidence type="ECO:0000256" key="6">
    <source>
        <dbReference type="ARBA" id="ARBA00040885"/>
    </source>
</evidence>
<dbReference type="Pfam" id="PF03466">
    <property type="entry name" value="LysR_substrate"/>
    <property type="match status" value="1"/>
</dbReference>
<dbReference type="OrthoDB" id="9803735at2"/>
<proteinExistence type="inferred from homology"/>
<organism evidence="9 10">
    <name type="scientific">Mycobacterium asiaticum</name>
    <dbReference type="NCBI Taxonomy" id="1790"/>
    <lineage>
        <taxon>Bacteria</taxon>
        <taxon>Bacillati</taxon>
        <taxon>Actinomycetota</taxon>
        <taxon>Actinomycetes</taxon>
        <taxon>Mycobacteriales</taxon>
        <taxon>Mycobacteriaceae</taxon>
        <taxon>Mycobacterium</taxon>
    </lineage>
</organism>
<dbReference type="RefSeq" id="WP_065142838.1">
    <property type="nucleotide sequence ID" value="NZ_LZLS01000040.1"/>
</dbReference>
<keyword evidence="5" id="KW-0804">Transcription</keyword>
<dbReference type="InterPro" id="IPR036388">
    <property type="entry name" value="WH-like_DNA-bd_sf"/>
</dbReference>
<accession>A0A1A3P6U8</accession>
<dbReference type="InterPro" id="IPR005119">
    <property type="entry name" value="LysR_subst-bd"/>
</dbReference>
<evidence type="ECO:0000256" key="2">
    <source>
        <dbReference type="ARBA" id="ARBA00023015"/>
    </source>
</evidence>
<dbReference type="InterPro" id="IPR036390">
    <property type="entry name" value="WH_DNA-bd_sf"/>
</dbReference>
<evidence type="ECO:0000256" key="7">
    <source>
        <dbReference type="ARBA" id="ARBA00056658"/>
    </source>
</evidence>
<evidence type="ECO:0000256" key="5">
    <source>
        <dbReference type="ARBA" id="ARBA00023163"/>
    </source>
</evidence>
<dbReference type="PROSITE" id="PS50931">
    <property type="entry name" value="HTH_LYSR"/>
    <property type="match status" value="1"/>
</dbReference>
<comment type="function">
    <text evidence="7">Required for the induction the katG gene for catalase. Involved in the response to hydrogen peroxide.</text>
</comment>
<keyword evidence="2" id="KW-0805">Transcription regulation</keyword>
<dbReference type="EMBL" id="LZLS01000040">
    <property type="protein sequence ID" value="OBK29968.1"/>
    <property type="molecule type" value="Genomic_DNA"/>
</dbReference>
<evidence type="ECO:0000256" key="1">
    <source>
        <dbReference type="ARBA" id="ARBA00009437"/>
    </source>
</evidence>
<gene>
    <name evidence="9" type="ORF">A5634_16980</name>
</gene>
<dbReference type="Proteomes" id="UP000093928">
    <property type="component" value="Unassembled WGS sequence"/>
</dbReference>
<protein>
    <recommendedName>
        <fullName evidence="6">Probable hydrogen peroxide-inducible genes activator</fullName>
    </recommendedName>
</protein>
<dbReference type="PANTHER" id="PTHR30293:SF0">
    <property type="entry name" value="NITROGEN ASSIMILATION REGULATORY PROTEIN NAC"/>
    <property type="match status" value="1"/>
</dbReference>
<reference evidence="9 10" key="1">
    <citation type="submission" date="2016-06" db="EMBL/GenBank/DDBJ databases">
        <authorList>
            <person name="Kjaerup R.B."/>
            <person name="Dalgaard T.S."/>
            <person name="Juul-Madsen H.R."/>
        </authorList>
    </citation>
    <scope>NUCLEOTIDE SEQUENCE [LARGE SCALE GENOMIC DNA]</scope>
    <source>
        <strain evidence="9 10">1165133.8</strain>
    </source>
</reference>
<dbReference type="AlphaFoldDB" id="A0A1A3P6U8"/>
<dbReference type="SUPFAM" id="SSF46785">
    <property type="entry name" value="Winged helix' DNA-binding domain"/>
    <property type="match status" value="1"/>
</dbReference>
<evidence type="ECO:0000256" key="3">
    <source>
        <dbReference type="ARBA" id="ARBA00023125"/>
    </source>
</evidence>
<dbReference type="InterPro" id="IPR000847">
    <property type="entry name" value="LysR_HTH_N"/>
</dbReference>
<dbReference type="SUPFAM" id="SSF53850">
    <property type="entry name" value="Periplasmic binding protein-like II"/>
    <property type="match status" value="1"/>
</dbReference>
<dbReference type="Pfam" id="PF00126">
    <property type="entry name" value="HTH_1"/>
    <property type="match status" value="1"/>
</dbReference>
<evidence type="ECO:0000313" key="10">
    <source>
        <dbReference type="Proteomes" id="UP000093928"/>
    </source>
</evidence>
<evidence type="ECO:0000313" key="9">
    <source>
        <dbReference type="EMBL" id="OBK29968.1"/>
    </source>
</evidence>
<name>A0A1A3P6U8_MYCAS</name>
<comment type="caution">
    <text evidence="9">The sequence shown here is derived from an EMBL/GenBank/DDBJ whole genome shotgun (WGS) entry which is preliminary data.</text>
</comment>
<comment type="similarity">
    <text evidence="1">Belongs to the LysR transcriptional regulatory family.</text>
</comment>
<evidence type="ECO:0000259" key="8">
    <source>
        <dbReference type="PROSITE" id="PS50931"/>
    </source>
</evidence>